<dbReference type="PANTHER" id="PTHR21101:SF13">
    <property type="entry name" value="RESISTIN-LIKE BETA"/>
    <property type="match status" value="1"/>
</dbReference>
<feature type="signal peptide" evidence="7">
    <location>
        <begin position="1"/>
        <end position="20"/>
    </location>
</feature>
<dbReference type="Proteomes" id="UP001108280">
    <property type="component" value="Chromosome 4"/>
</dbReference>
<dbReference type="CDD" id="cd16333">
    <property type="entry name" value="RELM"/>
    <property type="match status" value="1"/>
</dbReference>
<comment type="similarity">
    <text evidence="2">Belongs to the resistin/FIZZ family.</text>
</comment>
<proteinExistence type="inferred from homology"/>
<reference evidence="8" key="2">
    <citation type="journal article" date="2020" name="Biotechnol. Bioeng.">
        <title>Chromosome-scale scaffolds for the Chinese hamster reference genome assembly to facilitate the study of the CHO epigenome.</title>
        <authorList>
            <person name="Hilliard W."/>
            <person name="MacDonald M."/>
            <person name="Lee K.H."/>
        </authorList>
    </citation>
    <scope>NUCLEOTIDE SEQUENCE [LARGE SCALE GENOMIC DNA]</scope>
    <source>
        <strain evidence="8">17A/GY</strain>
    </source>
</reference>
<name>A0A9J7GXA9_CRIGR</name>
<dbReference type="AlphaFoldDB" id="A0A9J7GXA9"/>
<gene>
    <name evidence="9" type="primary">LOC100756627</name>
</gene>
<dbReference type="Pfam" id="PF06954">
    <property type="entry name" value="Resistin"/>
    <property type="match status" value="1"/>
</dbReference>
<protein>
    <submittedName>
        <fullName evidence="9">Resistin-like beta isoform X2</fullName>
    </submittedName>
</protein>
<dbReference type="FunFam" id="2.60.40.4230:FF:000001">
    <property type="entry name" value="Resistin-like beta"/>
    <property type="match status" value="1"/>
</dbReference>
<keyword evidence="3" id="KW-0964">Secreted</keyword>
<evidence type="ECO:0000256" key="1">
    <source>
        <dbReference type="ARBA" id="ARBA00004613"/>
    </source>
</evidence>
<evidence type="ECO:0000256" key="7">
    <source>
        <dbReference type="SAM" id="SignalP"/>
    </source>
</evidence>
<sequence>MKPTICFLLIFVSLLHLMSSVNTQSSKDSWLTRKIQEALNGKGHHWEPKKLSCISVKNSGRRASCPGGMAVTGCACGYGCGSWDIQNGNTCHCQCSVMDWTTARCCRLA</sequence>
<evidence type="ECO:0000313" key="8">
    <source>
        <dbReference type="Proteomes" id="UP001108280"/>
    </source>
</evidence>
<dbReference type="Gene3D" id="2.60.40.4230">
    <property type="entry name" value="Resistin head domain"/>
    <property type="match status" value="1"/>
</dbReference>
<evidence type="ECO:0000256" key="4">
    <source>
        <dbReference type="ARBA" id="ARBA00022702"/>
    </source>
</evidence>
<dbReference type="OrthoDB" id="10065422at2759"/>
<evidence type="ECO:0000256" key="3">
    <source>
        <dbReference type="ARBA" id="ARBA00022525"/>
    </source>
</evidence>
<organism evidence="8 9">
    <name type="scientific">Cricetulus griseus</name>
    <name type="common">Chinese hamster</name>
    <name type="synonym">Cricetulus barabensis griseus</name>
    <dbReference type="NCBI Taxonomy" id="10029"/>
    <lineage>
        <taxon>Eukaryota</taxon>
        <taxon>Metazoa</taxon>
        <taxon>Chordata</taxon>
        <taxon>Craniata</taxon>
        <taxon>Vertebrata</taxon>
        <taxon>Euteleostomi</taxon>
        <taxon>Mammalia</taxon>
        <taxon>Eutheria</taxon>
        <taxon>Euarchontoglires</taxon>
        <taxon>Glires</taxon>
        <taxon>Rodentia</taxon>
        <taxon>Myomorpha</taxon>
        <taxon>Muroidea</taxon>
        <taxon>Cricetidae</taxon>
        <taxon>Cricetinae</taxon>
        <taxon>Cricetulus</taxon>
    </lineage>
</organism>
<reference evidence="8" key="1">
    <citation type="journal article" date="2018" name="Biotechnol. Bioeng.">
        <title>A reference genome of the Chinese hamster based on a hybrid assembly strategy.</title>
        <authorList>
            <person name="Rupp O."/>
            <person name="MacDonald M.L."/>
            <person name="Li S."/>
            <person name="Dhiman H."/>
            <person name="Polson S."/>
            <person name="Griep S."/>
            <person name="Heffner K."/>
            <person name="Hernandez I."/>
            <person name="Brinkrolf K."/>
            <person name="Jadhav V."/>
            <person name="Samoudi M."/>
            <person name="Hao H."/>
            <person name="Kingham B."/>
            <person name="Goesmann A."/>
            <person name="Betenbaugh M.J."/>
            <person name="Lewis N.E."/>
            <person name="Borth N."/>
            <person name="Lee K.H."/>
        </authorList>
    </citation>
    <scope>NUCLEOTIDE SEQUENCE [LARGE SCALE GENOMIC DNA]</scope>
    <source>
        <strain evidence="8">17A/GY</strain>
    </source>
</reference>
<evidence type="ECO:0000256" key="6">
    <source>
        <dbReference type="ARBA" id="ARBA00023157"/>
    </source>
</evidence>
<dbReference type="InterPro" id="IPR036262">
    <property type="entry name" value="Resistin-like_sf"/>
</dbReference>
<dbReference type="InterPro" id="IPR009714">
    <property type="entry name" value="RELM"/>
</dbReference>
<dbReference type="GO" id="GO:0005615">
    <property type="term" value="C:extracellular space"/>
    <property type="evidence" value="ECO:0007669"/>
    <property type="project" value="TreeGrafter"/>
</dbReference>
<accession>A0A9J7GXA9</accession>
<keyword evidence="6" id="KW-1015">Disulfide bond</keyword>
<evidence type="ECO:0000256" key="5">
    <source>
        <dbReference type="ARBA" id="ARBA00022729"/>
    </source>
</evidence>
<evidence type="ECO:0000256" key="2">
    <source>
        <dbReference type="ARBA" id="ARBA00007258"/>
    </source>
</evidence>
<dbReference type="GeneID" id="100756627"/>
<evidence type="ECO:0000313" key="9">
    <source>
        <dbReference type="RefSeq" id="XP_035300255.1"/>
    </source>
</evidence>
<feature type="chain" id="PRO_5039906068" evidence="7">
    <location>
        <begin position="21"/>
        <end position="109"/>
    </location>
</feature>
<keyword evidence="8" id="KW-1185">Reference proteome</keyword>
<dbReference type="RefSeq" id="XP_035300255.1">
    <property type="nucleotide sequence ID" value="XM_035444364.1"/>
</dbReference>
<dbReference type="PANTHER" id="PTHR21101">
    <property type="entry name" value="RESISTIN"/>
    <property type="match status" value="1"/>
</dbReference>
<dbReference type="GO" id="GO:0005179">
    <property type="term" value="F:hormone activity"/>
    <property type="evidence" value="ECO:0007669"/>
    <property type="project" value="UniProtKB-KW"/>
</dbReference>
<dbReference type="KEGG" id="cge:100756627"/>
<comment type="subcellular location">
    <subcellularLocation>
        <location evidence="1">Secreted</location>
    </subcellularLocation>
</comment>
<dbReference type="SUPFAM" id="SSF111423">
    <property type="entry name" value="Resistin"/>
    <property type="match status" value="1"/>
</dbReference>
<reference evidence="9" key="3">
    <citation type="submission" date="2025-08" db="UniProtKB">
        <authorList>
            <consortium name="RefSeq"/>
        </authorList>
    </citation>
    <scope>IDENTIFICATION</scope>
    <source>
        <strain evidence="9">17A/GY</strain>
        <tissue evidence="9">Liver</tissue>
    </source>
</reference>
<keyword evidence="4" id="KW-0372">Hormone</keyword>
<keyword evidence="5 7" id="KW-0732">Signal</keyword>